<dbReference type="InterPro" id="IPR010298">
    <property type="entry name" value="YacP-like"/>
</dbReference>
<proteinExistence type="predicted"/>
<feature type="compositionally biased region" description="Basic residues" evidence="1">
    <location>
        <begin position="151"/>
        <end position="168"/>
    </location>
</feature>
<evidence type="ECO:0000313" key="3">
    <source>
        <dbReference type="Proteomes" id="UP000425960"/>
    </source>
</evidence>
<feature type="region of interest" description="Disordered" evidence="1">
    <location>
        <begin position="138"/>
        <end position="174"/>
    </location>
</feature>
<dbReference type="AlphaFoldDB" id="A0A5K7ZPA6"/>
<evidence type="ECO:0008006" key="4">
    <source>
        <dbReference type="Google" id="ProtNLM"/>
    </source>
</evidence>
<sequence length="174" mass="19333">MAIHIIIDGYNLIRQSGDLAGLDRQDLQLGRDAVVDLLAAYKKIKHHKITIVFDGTDEPSLYGSRDHAKGIAIRYSSGGESADDVIRRMARREKEKALVVSSDREVMDAAEAAGATVMTSPAFEDKIAMARYLSVKGDGEPIESTGWVPTTRKKGPGRRLPKRKRKTRQRMEKL</sequence>
<protein>
    <recommendedName>
        <fullName evidence="4">YacP-like NYN domain protein</fullName>
    </recommendedName>
</protein>
<dbReference type="PANTHER" id="PTHR34547:SF1">
    <property type="entry name" value="YACP-LIKE NYN DOMAIN PROTEIN"/>
    <property type="match status" value="1"/>
</dbReference>
<evidence type="ECO:0000313" key="2">
    <source>
        <dbReference type="EMBL" id="BBO82645.1"/>
    </source>
</evidence>
<organism evidence="2 3">
    <name type="scientific">Desulfosarcina ovata subsp. sediminis</name>
    <dbReference type="NCBI Taxonomy" id="885957"/>
    <lineage>
        <taxon>Bacteria</taxon>
        <taxon>Pseudomonadati</taxon>
        <taxon>Thermodesulfobacteriota</taxon>
        <taxon>Desulfobacteria</taxon>
        <taxon>Desulfobacterales</taxon>
        <taxon>Desulfosarcinaceae</taxon>
        <taxon>Desulfosarcina</taxon>
    </lineage>
</organism>
<dbReference type="Pfam" id="PF05991">
    <property type="entry name" value="NYN_YacP"/>
    <property type="match status" value="1"/>
</dbReference>
<dbReference type="Proteomes" id="UP000425960">
    <property type="component" value="Chromosome"/>
</dbReference>
<dbReference type="EMBL" id="AP021876">
    <property type="protein sequence ID" value="BBO82645.1"/>
    <property type="molecule type" value="Genomic_DNA"/>
</dbReference>
<accession>A0A5K7ZPA6</accession>
<dbReference type="KEGG" id="dov:DSCO28_32110"/>
<reference evidence="2 3" key="1">
    <citation type="submission" date="2019-11" db="EMBL/GenBank/DDBJ databases">
        <title>Comparative genomics of hydrocarbon-degrading Desulfosarcina strains.</title>
        <authorList>
            <person name="Watanabe M."/>
            <person name="Kojima H."/>
            <person name="Fukui M."/>
        </authorList>
    </citation>
    <scope>NUCLEOTIDE SEQUENCE [LARGE SCALE GENOMIC DNA]</scope>
    <source>
        <strain evidence="2 3">28bB2T</strain>
    </source>
</reference>
<dbReference type="PANTHER" id="PTHR34547">
    <property type="entry name" value="YACP-LIKE NYN DOMAIN PROTEIN"/>
    <property type="match status" value="1"/>
</dbReference>
<gene>
    <name evidence="2" type="ORF">DSCO28_32110</name>
</gene>
<name>A0A5K7ZPA6_9BACT</name>
<dbReference type="RefSeq" id="WP_155323040.1">
    <property type="nucleotide sequence ID" value="NZ_AP021876.1"/>
</dbReference>
<evidence type="ECO:0000256" key="1">
    <source>
        <dbReference type="SAM" id="MobiDB-lite"/>
    </source>
</evidence>